<dbReference type="Proteomes" id="UP001313282">
    <property type="component" value="Unassembled WGS sequence"/>
</dbReference>
<dbReference type="EMBL" id="JAVHNR010000003">
    <property type="protein sequence ID" value="KAK6347549.1"/>
    <property type="molecule type" value="Genomic_DNA"/>
</dbReference>
<sequence>MLDDVQRGRMSLRPCGLIHPRRHVRILAQRRQGRIFGGPSPALRGILTSENPMIQKVYDSDLERVRCAHEKVIAATSFSKRKRPKLSVYIYISDI</sequence>
<evidence type="ECO:0000313" key="2">
    <source>
        <dbReference type="Proteomes" id="UP001313282"/>
    </source>
</evidence>
<comment type="caution">
    <text evidence="1">The sequence shown here is derived from an EMBL/GenBank/DDBJ whole genome shotgun (WGS) entry which is preliminary data.</text>
</comment>
<protein>
    <submittedName>
        <fullName evidence="1">Uncharacterized protein</fullName>
    </submittedName>
</protein>
<dbReference type="AlphaFoldDB" id="A0AAN8MUJ5"/>
<keyword evidence="2" id="KW-1185">Reference proteome</keyword>
<gene>
    <name evidence="1" type="ORF">TWF718_005388</name>
</gene>
<proteinExistence type="predicted"/>
<evidence type="ECO:0000313" key="1">
    <source>
        <dbReference type="EMBL" id="KAK6347549.1"/>
    </source>
</evidence>
<accession>A0AAN8MUJ5</accession>
<name>A0AAN8MUJ5_9PEZI</name>
<reference evidence="1 2" key="1">
    <citation type="submission" date="2019-10" db="EMBL/GenBank/DDBJ databases">
        <authorList>
            <person name="Palmer J.M."/>
        </authorList>
    </citation>
    <scope>NUCLEOTIDE SEQUENCE [LARGE SCALE GENOMIC DNA]</scope>
    <source>
        <strain evidence="1 2">TWF718</strain>
    </source>
</reference>
<organism evidence="1 2">
    <name type="scientific">Orbilia javanica</name>
    <dbReference type="NCBI Taxonomy" id="47235"/>
    <lineage>
        <taxon>Eukaryota</taxon>
        <taxon>Fungi</taxon>
        <taxon>Dikarya</taxon>
        <taxon>Ascomycota</taxon>
        <taxon>Pezizomycotina</taxon>
        <taxon>Orbiliomycetes</taxon>
        <taxon>Orbiliales</taxon>
        <taxon>Orbiliaceae</taxon>
        <taxon>Orbilia</taxon>
    </lineage>
</organism>